<protein>
    <submittedName>
        <fullName evidence="4">TrkA-C domain protein</fullName>
    </submittedName>
</protein>
<keyword evidence="2" id="KW-0812">Transmembrane</keyword>
<dbReference type="SUPFAM" id="SSF116726">
    <property type="entry name" value="TrkA C-terminal domain-like"/>
    <property type="match status" value="1"/>
</dbReference>
<feature type="compositionally biased region" description="Basic and acidic residues" evidence="1">
    <location>
        <begin position="228"/>
        <end position="243"/>
    </location>
</feature>
<keyword evidence="5" id="KW-1185">Reference proteome</keyword>
<keyword evidence="2" id="KW-0472">Membrane</keyword>
<feature type="transmembrane region" description="Helical" evidence="2">
    <location>
        <begin position="103"/>
        <end position="120"/>
    </location>
</feature>
<accession>A0A5B9QAG1</accession>
<dbReference type="GO" id="GO:0008324">
    <property type="term" value="F:monoatomic cation transmembrane transporter activity"/>
    <property type="evidence" value="ECO:0007669"/>
    <property type="project" value="InterPro"/>
</dbReference>
<feature type="transmembrane region" description="Helical" evidence="2">
    <location>
        <begin position="6"/>
        <end position="33"/>
    </location>
</feature>
<evidence type="ECO:0000256" key="1">
    <source>
        <dbReference type="SAM" id="MobiDB-lite"/>
    </source>
</evidence>
<keyword evidence="2" id="KW-1133">Transmembrane helix</keyword>
<dbReference type="InterPro" id="IPR036721">
    <property type="entry name" value="RCK_C_sf"/>
</dbReference>
<organism evidence="4 5">
    <name type="scientific">Bythopirellula goksoeyrii</name>
    <dbReference type="NCBI Taxonomy" id="1400387"/>
    <lineage>
        <taxon>Bacteria</taxon>
        <taxon>Pseudomonadati</taxon>
        <taxon>Planctomycetota</taxon>
        <taxon>Planctomycetia</taxon>
        <taxon>Pirellulales</taxon>
        <taxon>Lacipirellulaceae</taxon>
        <taxon>Bythopirellula</taxon>
    </lineage>
</organism>
<gene>
    <name evidence="4" type="ORF">Pr1d_18710</name>
</gene>
<dbReference type="GO" id="GO:0006813">
    <property type="term" value="P:potassium ion transport"/>
    <property type="evidence" value="ECO:0007669"/>
    <property type="project" value="InterPro"/>
</dbReference>
<dbReference type="PROSITE" id="PS51202">
    <property type="entry name" value="RCK_C"/>
    <property type="match status" value="1"/>
</dbReference>
<evidence type="ECO:0000259" key="3">
    <source>
        <dbReference type="PROSITE" id="PS51202"/>
    </source>
</evidence>
<dbReference type="KEGG" id="bgok:Pr1d_18710"/>
<dbReference type="Gene3D" id="3.30.70.1450">
    <property type="entry name" value="Regulator of K+ conductance, C-terminal domain"/>
    <property type="match status" value="1"/>
</dbReference>
<evidence type="ECO:0000313" key="5">
    <source>
        <dbReference type="Proteomes" id="UP000323917"/>
    </source>
</evidence>
<dbReference type="Proteomes" id="UP000323917">
    <property type="component" value="Chromosome"/>
</dbReference>
<dbReference type="Pfam" id="PF02080">
    <property type="entry name" value="TrkA_C"/>
    <property type="match status" value="1"/>
</dbReference>
<dbReference type="RefSeq" id="WP_210417933.1">
    <property type="nucleotide sequence ID" value="NZ_CP042913.1"/>
</dbReference>
<feature type="compositionally biased region" description="Basic and acidic residues" evidence="1">
    <location>
        <begin position="254"/>
        <end position="266"/>
    </location>
</feature>
<name>A0A5B9QAG1_9BACT</name>
<evidence type="ECO:0000256" key="2">
    <source>
        <dbReference type="SAM" id="Phobius"/>
    </source>
</evidence>
<reference evidence="4 5" key="1">
    <citation type="submission" date="2019-08" db="EMBL/GenBank/DDBJ databases">
        <title>Deep-cultivation of Planctomycetes and their phenomic and genomic characterization uncovers novel biology.</title>
        <authorList>
            <person name="Wiegand S."/>
            <person name="Jogler M."/>
            <person name="Boedeker C."/>
            <person name="Pinto D."/>
            <person name="Vollmers J."/>
            <person name="Rivas-Marin E."/>
            <person name="Kohn T."/>
            <person name="Peeters S.H."/>
            <person name="Heuer A."/>
            <person name="Rast P."/>
            <person name="Oberbeckmann S."/>
            <person name="Bunk B."/>
            <person name="Jeske O."/>
            <person name="Meyerdierks A."/>
            <person name="Storesund J.E."/>
            <person name="Kallscheuer N."/>
            <person name="Luecker S."/>
            <person name="Lage O.M."/>
            <person name="Pohl T."/>
            <person name="Merkel B.J."/>
            <person name="Hornburger P."/>
            <person name="Mueller R.-W."/>
            <person name="Bruemmer F."/>
            <person name="Labrenz M."/>
            <person name="Spormann A.M."/>
            <person name="Op den Camp H."/>
            <person name="Overmann J."/>
            <person name="Amann R."/>
            <person name="Jetten M.S.M."/>
            <person name="Mascher T."/>
            <person name="Medema M.H."/>
            <person name="Devos D.P."/>
            <person name="Kaster A.-K."/>
            <person name="Ovreas L."/>
            <person name="Rohde M."/>
            <person name="Galperin M.Y."/>
            <person name="Jogler C."/>
        </authorList>
    </citation>
    <scope>NUCLEOTIDE SEQUENCE [LARGE SCALE GENOMIC DNA]</scope>
    <source>
        <strain evidence="4 5">Pr1d</strain>
    </source>
</reference>
<feature type="compositionally biased region" description="Acidic residues" evidence="1">
    <location>
        <begin position="244"/>
        <end position="253"/>
    </location>
</feature>
<dbReference type="InterPro" id="IPR006037">
    <property type="entry name" value="RCK_C"/>
</dbReference>
<feature type="domain" description="RCK C-terminal" evidence="3">
    <location>
        <begin position="147"/>
        <end position="232"/>
    </location>
</feature>
<dbReference type="AlphaFoldDB" id="A0A5B9QAG1"/>
<sequence>MTQLVGVFSVLVALTLSLMVTRVAALALMFTGLSREAAKFQARSAFTGVGYTTVEAENTVNHPVRRQIIMLLMLLGNIGVATVIATIMVSVGGAIGTSWHQQLLALAALTGGLILLWFFFSSRWVERHMNRIIAWALKTFTDLDVRDYVALLELSGGYAVSEMIVEPQDWLANKPLMELRLSDEGILILGIRSPEGKFHGTPRGDDSIQVGDTLIVYGNIEDIEQLDRRRAGGRGDREHREAVEEQEELEQEDAEWREKEESLQNE</sequence>
<feature type="transmembrane region" description="Helical" evidence="2">
    <location>
        <begin position="68"/>
        <end position="91"/>
    </location>
</feature>
<proteinExistence type="predicted"/>
<evidence type="ECO:0000313" key="4">
    <source>
        <dbReference type="EMBL" id="QEG34590.1"/>
    </source>
</evidence>
<feature type="region of interest" description="Disordered" evidence="1">
    <location>
        <begin position="228"/>
        <end position="266"/>
    </location>
</feature>
<dbReference type="EMBL" id="CP042913">
    <property type="protein sequence ID" value="QEG34590.1"/>
    <property type="molecule type" value="Genomic_DNA"/>
</dbReference>